<dbReference type="Proteomes" id="UP000460715">
    <property type="component" value="Unassembled WGS sequence"/>
</dbReference>
<feature type="domain" description="Solute-binding protein family 5" evidence="6">
    <location>
        <begin position="126"/>
        <end position="446"/>
    </location>
</feature>
<dbReference type="PANTHER" id="PTHR30290:SF9">
    <property type="entry name" value="OLIGOPEPTIDE-BINDING PROTEIN APPA"/>
    <property type="match status" value="1"/>
</dbReference>
<keyword evidence="4" id="KW-0732">Signal</keyword>
<dbReference type="InterPro" id="IPR039424">
    <property type="entry name" value="SBP_5"/>
</dbReference>
<evidence type="ECO:0000256" key="3">
    <source>
        <dbReference type="ARBA" id="ARBA00022448"/>
    </source>
</evidence>
<organism evidence="7 8">
    <name type="scientific">Teichococcus coralli</name>
    <dbReference type="NCBI Taxonomy" id="2545983"/>
    <lineage>
        <taxon>Bacteria</taxon>
        <taxon>Pseudomonadati</taxon>
        <taxon>Pseudomonadota</taxon>
        <taxon>Alphaproteobacteria</taxon>
        <taxon>Acetobacterales</taxon>
        <taxon>Roseomonadaceae</taxon>
        <taxon>Roseomonas</taxon>
    </lineage>
</organism>
<reference evidence="7 8" key="1">
    <citation type="submission" date="2019-03" db="EMBL/GenBank/DDBJ databases">
        <title>Roseomonas sp. a novel Roseomonas species isolated from Sea whip Gorgonian.</title>
        <authorList>
            <person name="Li F."/>
            <person name="Pan X."/>
            <person name="Huang S."/>
            <person name="Li Z."/>
            <person name="Meng B."/>
        </authorList>
    </citation>
    <scope>NUCLEOTIDE SEQUENCE [LARGE SCALE GENOMIC DNA]</scope>
    <source>
        <strain evidence="7 8">M0104</strain>
    </source>
</reference>
<dbReference type="Gene3D" id="3.40.190.10">
    <property type="entry name" value="Periplasmic binding protein-like II"/>
    <property type="match status" value="1"/>
</dbReference>
<dbReference type="EMBL" id="SNVJ01000012">
    <property type="protein sequence ID" value="MXP64527.1"/>
    <property type="molecule type" value="Genomic_DNA"/>
</dbReference>
<dbReference type="GO" id="GO:0015833">
    <property type="term" value="P:peptide transport"/>
    <property type="evidence" value="ECO:0007669"/>
    <property type="project" value="TreeGrafter"/>
</dbReference>
<protein>
    <submittedName>
        <fullName evidence="7">ABC transporter substrate-binding protein</fullName>
    </submittedName>
</protein>
<proteinExistence type="inferred from homology"/>
<dbReference type="Gene3D" id="3.10.105.10">
    <property type="entry name" value="Dipeptide-binding Protein, Domain 3"/>
    <property type="match status" value="1"/>
</dbReference>
<dbReference type="OrthoDB" id="9803988at2"/>
<dbReference type="PANTHER" id="PTHR30290">
    <property type="entry name" value="PERIPLASMIC BINDING COMPONENT OF ABC TRANSPORTER"/>
    <property type="match status" value="1"/>
</dbReference>
<keyword evidence="8" id="KW-1185">Reference proteome</keyword>
<evidence type="ECO:0000256" key="5">
    <source>
        <dbReference type="SAM" id="MobiDB-lite"/>
    </source>
</evidence>
<evidence type="ECO:0000256" key="1">
    <source>
        <dbReference type="ARBA" id="ARBA00004418"/>
    </source>
</evidence>
<name>A0A845BGR3_9PROT</name>
<keyword evidence="3" id="KW-0813">Transport</keyword>
<dbReference type="InterPro" id="IPR030678">
    <property type="entry name" value="Peptide/Ni-bd"/>
</dbReference>
<dbReference type="AlphaFoldDB" id="A0A845BGR3"/>
<dbReference type="GO" id="GO:1904680">
    <property type="term" value="F:peptide transmembrane transporter activity"/>
    <property type="evidence" value="ECO:0007669"/>
    <property type="project" value="TreeGrafter"/>
</dbReference>
<evidence type="ECO:0000256" key="2">
    <source>
        <dbReference type="ARBA" id="ARBA00005695"/>
    </source>
</evidence>
<accession>A0A845BGR3</accession>
<feature type="region of interest" description="Disordered" evidence="5">
    <location>
        <begin position="1"/>
        <end position="28"/>
    </location>
</feature>
<feature type="compositionally biased region" description="Pro residues" evidence="5">
    <location>
        <begin position="1"/>
        <end position="15"/>
    </location>
</feature>
<gene>
    <name evidence="7" type="ORF">E0493_14340</name>
</gene>
<dbReference type="GO" id="GO:0043190">
    <property type="term" value="C:ATP-binding cassette (ABC) transporter complex"/>
    <property type="evidence" value="ECO:0007669"/>
    <property type="project" value="InterPro"/>
</dbReference>
<comment type="similarity">
    <text evidence="2">Belongs to the bacterial solute-binding protein 5 family.</text>
</comment>
<comment type="caution">
    <text evidence="7">The sequence shown here is derived from an EMBL/GenBank/DDBJ whole genome shotgun (WGS) entry which is preliminary data.</text>
</comment>
<dbReference type="GO" id="GO:0030288">
    <property type="term" value="C:outer membrane-bounded periplasmic space"/>
    <property type="evidence" value="ECO:0007669"/>
    <property type="project" value="UniProtKB-ARBA"/>
</dbReference>
<evidence type="ECO:0000313" key="8">
    <source>
        <dbReference type="Proteomes" id="UP000460715"/>
    </source>
</evidence>
<sequence>MRRSPPAPRGRSPPAPRERSPTRRGADEYEVSPWTSYCFLPKLLRPPRTGATALFLTLRRLAAPGPALLLALSLAAPAAAAPRTALVLALPGEPERGYDPIQGWGEYGHPLFQSTLLRRDADLATQPDLATRWQLSDDRLSWDIALREDARFSDGAPLTAEDVAFTFNTAAKAGGAVDLSALREARVTGPHSLRLALKAPQITFAESFFTLGIVPSAKYGPDYARHPVGSGPYRLVLWSPGQQLIAEANPEYYGPRPAFARLTFLFTGEAASHAAAMAGQLDLLAVPPSLATRVPAGMRRVVVRSVDNRGIVFPMQPAEGATGNDVTADPAIRRAINIALDRRALVQAALLGFGTPAYGPADGLPWSNPEARLPDADPEGAARLLDEAGWRPGPDGIRARSGQPARLPLIYFAGDSTRQALALTVAEMLRPLGIAIEPEGRSREDTRRLMASRPVIFGWGSHNPAEVHNLYSAAGIGHGFFNAGRYTSPAVEAHFAAAQAAPSLEASLPEWRAAEWDGTTGYGMKGDAAWAWLVNLDHIYLANRCFDLGRTQIEPHGHGWPVTAGILGWRWTCP</sequence>
<dbReference type="PIRSF" id="PIRSF002741">
    <property type="entry name" value="MppA"/>
    <property type="match status" value="1"/>
</dbReference>
<comment type="subcellular location">
    <subcellularLocation>
        <location evidence="1">Periplasm</location>
    </subcellularLocation>
</comment>
<evidence type="ECO:0000256" key="4">
    <source>
        <dbReference type="ARBA" id="ARBA00022729"/>
    </source>
</evidence>
<dbReference type="InterPro" id="IPR000914">
    <property type="entry name" value="SBP_5_dom"/>
</dbReference>
<feature type="compositionally biased region" description="Basic and acidic residues" evidence="5">
    <location>
        <begin position="16"/>
        <end position="27"/>
    </location>
</feature>
<evidence type="ECO:0000259" key="6">
    <source>
        <dbReference type="Pfam" id="PF00496"/>
    </source>
</evidence>
<evidence type="ECO:0000313" key="7">
    <source>
        <dbReference type="EMBL" id="MXP64527.1"/>
    </source>
</evidence>
<dbReference type="Pfam" id="PF00496">
    <property type="entry name" value="SBP_bac_5"/>
    <property type="match status" value="1"/>
</dbReference>
<dbReference type="CDD" id="cd08518">
    <property type="entry name" value="PBP2_NikA_DppA_OppA_like_19"/>
    <property type="match status" value="1"/>
</dbReference>
<dbReference type="SUPFAM" id="SSF53850">
    <property type="entry name" value="Periplasmic binding protein-like II"/>
    <property type="match status" value="1"/>
</dbReference>